<keyword evidence="6" id="KW-0539">Nucleus</keyword>
<feature type="compositionally biased region" description="Low complexity" evidence="8">
    <location>
        <begin position="45"/>
        <end position="58"/>
    </location>
</feature>
<feature type="region of interest" description="Disordered" evidence="8">
    <location>
        <begin position="26"/>
        <end position="279"/>
    </location>
</feature>
<feature type="compositionally biased region" description="Basic and acidic residues" evidence="8">
    <location>
        <begin position="467"/>
        <end position="492"/>
    </location>
</feature>
<evidence type="ECO:0000256" key="7">
    <source>
        <dbReference type="PROSITE-ProRule" id="PRU00176"/>
    </source>
</evidence>
<evidence type="ECO:0000256" key="2">
    <source>
        <dbReference type="ARBA" id="ARBA00004604"/>
    </source>
</evidence>
<dbReference type="Proteomes" id="UP001212152">
    <property type="component" value="Unassembled WGS sequence"/>
</dbReference>
<dbReference type="PROSITE" id="PS50102">
    <property type="entry name" value="RRM"/>
    <property type="match status" value="2"/>
</dbReference>
<protein>
    <recommendedName>
        <fullName evidence="4">Nucleolar protein 12</fullName>
    </recommendedName>
</protein>
<evidence type="ECO:0000256" key="3">
    <source>
        <dbReference type="ARBA" id="ARBA00007077"/>
    </source>
</evidence>
<feature type="compositionally biased region" description="Basic and acidic residues" evidence="8">
    <location>
        <begin position="208"/>
        <end position="222"/>
    </location>
</feature>
<reference evidence="10" key="1">
    <citation type="submission" date="2020-05" db="EMBL/GenBank/DDBJ databases">
        <title>Phylogenomic resolution of chytrid fungi.</title>
        <authorList>
            <person name="Stajich J.E."/>
            <person name="Amses K."/>
            <person name="Simmons R."/>
            <person name="Seto K."/>
            <person name="Myers J."/>
            <person name="Bonds A."/>
            <person name="Quandt C.A."/>
            <person name="Barry K."/>
            <person name="Liu P."/>
            <person name="Grigoriev I."/>
            <person name="Longcore J.E."/>
            <person name="James T.Y."/>
        </authorList>
    </citation>
    <scope>NUCLEOTIDE SEQUENCE</scope>
    <source>
        <strain evidence="10">JEL0379</strain>
    </source>
</reference>
<dbReference type="InterPro" id="IPR034221">
    <property type="entry name" value="RBM34_RRM2"/>
</dbReference>
<dbReference type="SUPFAM" id="SSF54928">
    <property type="entry name" value="RNA-binding domain, RBD"/>
    <property type="match status" value="2"/>
</dbReference>
<comment type="function">
    <text evidence="1">Involved in pre-25S rRNA processing.</text>
</comment>
<comment type="subcellular location">
    <subcellularLocation>
        <location evidence="2">Nucleus</location>
        <location evidence="2">Nucleolus</location>
    </subcellularLocation>
</comment>
<dbReference type="PANTHER" id="PTHR23236:SF25">
    <property type="entry name" value="RNA-BINDING PROTEIN 34"/>
    <property type="match status" value="1"/>
</dbReference>
<feature type="compositionally biased region" description="Acidic residues" evidence="8">
    <location>
        <begin position="175"/>
        <end position="190"/>
    </location>
</feature>
<proteinExistence type="inferred from homology"/>
<dbReference type="InterPro" id="IPR035979">
    <property type="entry name" value="RBD_domain_sf"/>
</dbReference>
<feature type="compositionally biased region" description="Acidic residues" evidence="8">
    <location>
        <begin position="240"/>
        <end position="261"/>
    </location>
</feature>
<feature type="domain" description="RRM" evidence="9">
    <location>
        <begin position="392"/>
        <end position="469"/>
    </location>
</feature>
<evidence type="ECO:0000256" key="1">
    <source>
        <dbReference type="ARBA" id="ARBA00002475"/>
    </source>
</evidence>
<evidence type="ECO:0000256" key="4">
    <source>
        <dbReference type="ARBA" id="ARBA00015520"/>
    </source>
</evidence>
<organism evidence="10 11">
    <name type="scientific">Geranomyces variabilis</name>
    <dbReference type="NCBI Taxonomy" id="109894"/>
    <lineage>
        <taxon>Eukaryota</taxon>
        <taxon>Fungi</taxon>
        <taxon>Fungi incertae sedis</taxon>
        <taxon>Chytridiomycota</taxon>
        <taxon>Chytridiomycota incertae sedis</taxon>
        <taxon>Chytridiomycetes</taxon>
        <taxon>Spizellomycetales</taxon>
        <taxon>Powellomycetaceae</taxon>
        <taxon>Geranomyces</taxon>
    </lineage>
</organism>
<dbReference type="CDD" id="cd12394">
    <property type="entry name" value="RRM1_RBM34"/>
    <property type="match status" value="1"/>
</dbReference>
<dbReference type="InterPro" id="IPR012677">
    <property type="entry name" value="Nucleotide-bd_a/b_plait_sf"/>
</dbReference>
<dbReference type="GO" id="GO:0005730">
    <property type="term" value="C:nucleolus"/>
    <property type="evidence" value="ECO:0007669"/>
    <property type="project" value="UniProtKB-SubCell"/>
</dbReference>
<evidence type="ECO:0000259" key="9">
    <source>
        <dbReference type="PROSITE" id="PS50102"/>
    </source>
</evidence>
<feature type="compositionally biased region" description="Polar residues" evidence="8">
    <location>
        <begin position="542"/>
        <end position="553"/>
    </location>
</feature>
<feature type="compositionally biased region" description="Gly residues" evidence="8">
    <location>
        <begin position="521"/>
        <end position="534"/>
    </location>
</feature>
<keyword evidence="11" id="KW-1185">Reference proteome</keyword>
<gene>
    <name evidence="10" type="primary">RBM34</name>
    <name evidence="10" type="ORF">HDU87_004845</name>
</gene>
<accession>A0AAD5THM2</accession>
<dbReference type="AlphaFoldDB" id="A0AAD5THM2"/>
<dbReference type="Gene3D" id="3.30.70.330">
    <property type="match status" value="2"/>
</dbReference>
<evidence type="ECO:0000256" key="5">
    <source>
        <dbReference type="ARBA" id="ARBA00022884"/>
    </source>
</evidence>
<dbReference type="PANTHER" id="PTHR23236">
    <property type="entry name" value="EUKARYOTIC TRANSLATION INITIATION FACTOR 4B/4H"/>
    <property type="match status" value="1"/>
</dbReference>
<feature type="region of interest" description="Disordered" evidence="8">
    <location>
        <begin position="467"/>
        <end position="598"/>
    </location>
</feature>
<name>A0AAD5THM2_9FUNG</name>
<evidence type="ECO:0000256" key="8">
    <source>
        <dbReference type="SAM" id="MobiDB-lite"/>
    </source>
</evidence>
<sequence length="598" mass="63728">MSGIAQSLFGGVALDSELDALFAAATAPAQPAAKSKKRKNKDAAPEAATKAQPASPAAKKSKKEKKPAIGTADSVEAPVAPVAPKAKKTSKANGVAAASSLPVEPSPSKKEKKKKANGAIVAPAEPAATKAVMAKKEKKSKDPKKAVAPAPSDADSGLDEDDFEATVSQFKQEAGSEDSDGDSDDDDDNDVVYQEAGPENSEGDSADNDVKAGARETKREAGSEDSDSNSENDGIKIDIDGQEVDAGDDSDSDDSDYEDTEDKPAAEGKKTRRQVKKETNEKNRRTVFIGNLSLKVTEKAHIKTLKAMFAPHGAIESIRFRSIARNEKMPRRAAFITKNFHPGRDTLNAYLVYKEKESAVKALAENGKLFLGNHIRVDKAMREKDEKHEYKRSVFVGALPFDVSEEKVWEFFSQCGDVEGVRVVRDKATNVGKGIGYVLFKDKACVALAMRLHGSELAGRKIRVNRCKDTSAEGKAKRLSEIEGTRASRSDPVKGGVSKFRTRNQNKSDTLRSGASASASGRGGRGGARGGMSRGGHSASATRAQGTARNGTATMPKDFATKIKPPQLGKAAYQRTKAAAAGVPYVKKARHVSRTPKQ</sequence>
<feature type="compositionally biased region" description="Low complexity" evidence="8">
    <location>
        <begin position="75"/>
        <end position="84"/>
    </location>
</feature>
<dbReference type="SMART" id="SM00360">
    <property type="entry name" value="RRM"/>
    <property type="match status" value="2"/>
</dbReference>
<keyword evidence="5 7" id="KW-0694">RNA-binding</keyword>
<dbReference type="GO" id="GO:0003723">
    <property type="term" value="F:RNA binding"/>
    <property type="evidence" value="ECO:0007669"/>
    <property type="project" value="UniProtKB-UniRule"/>
</dbReference>
<evidence type="ECO:0000313" key="10">
    <source>
        <dbReference type="EMBL" id="KAJ3176706.1"/>
    </source>
</evidence>
<feature type="compositionally biased region" description="Low complexity" evidence="8">
    <location>
        <begin position="571"/>
        <end position="581"/>
    </location>
</feature>
<dbReference type="CDD" id="cd12395">
    <property type="entry name" value="RRM2_RBM34"/>
    <property type="match status" value="1"/>
</dbReference>
<evidence type="ECO:0000313" key="11">
    <source>
        <dbReference type="Proteomes" id="UP001212152"/>
    </source>
</evidence>
<dbReference type="InterPro" id="IPR000504">
    <property type="entry name" value="RRM_dom"/>
</dbReference>
<dbReference type="EMBL" id="JADGJQ010000038">
    <property type="protein sequence ID" value="KAJ3176706.1"/>
    <property type="molecule type" value="Genomic_DNA"/>
</dbReference>
<feature type="compositionally biased region" description="Low complexity" evidence="8">
    <location>
        <begin position="146"/>
        <end position="155"/>
    </location>
</feature>
<dbReference type="Pfam" id="PF00076">
    <property type="entry name" value="RRM_1"/>
    <property type="match status" value="1"/>
</dbReference>
<comment type="caution">
    <text evidence="10">The sequence shown here is derived from an EMBL/GenBank/DDBJ whole genome shotgun (WGS) entry which is preliminary data.</text>
</comment>
<comment type="similarity">
    <text evidence="3">Belongs to the RRM RBM34 family.</text>
</comment>
<feature type="compositionally biased region" description="Basic residues" evidence="8">
    <location>
        <begin position="587"/>
        <end position="598"/>
    </location>
</feature>
<feature type="domain" description="RRM" evidence="9">
    <location>
        <begin position="285"/>
        <end position="382"/>
    </location>
</feature>
<evidence type="ECO:0000256" key="6">
    <source>
        <dbReference type="ARBA" id="ARBA00023242"/>
    </source>
</evidence>